<organism evidence="1 2">
    <name type="scientific">Coprinopsis marcescibilis</name>
    <name type="common">Agaric fungus</name>
    <name type="synonym">Psathyrella marcescibilis</name>
    <dbReference type="NCBI Taxonomy" id="230819"/>
    <lineage>
        <taxon>Eukaryota</taxon>
        <taxon>Fungi</taxon>
        <taxon>Dikarya</taxon>
        <taxon>Basidiomycota</taxon>
        <taxon>Agaricomycotina</taxon>
        <taxon>Agaricomycetes</taxon>
        <taxon>Agaricomycetidae</taxon>
        <taxon>Agaricales</taxon>
        <taxon>Agaricineae</taxon>
        <taxon>Psathyrellaceae</taxon>
        <taxon>Coprinopsis</taxon>
    </lineage>
</organism>
<dbReference type="SUPFAM" id="SSF46689">
    <property type="entry name" value="Homeodomain-like"/>
    <property type="match status" value="1"/>
</dbReference>
<reference evidence="1 2" key="1">
    <citation type="journal article" date="2019" name="Nat. Ecol. Evol.">
        <title>Megaphylogeny resolves global patterns of mushroom evolution.</title>
        <authorList>
            <person name="Varga T."/>
            <person name="Krizsan K."/>
            <person name="Foldi C."/>
            <person name="Dima B."/>
            <person name="Sanchez-Garcia M."/>
            <person name="Sanchez-Ramirez S."/>
            <person name="Szollosi G.J."/>
            <person name="Szarkandi J.G."/>
            <person name="Papp V."/>
            <person name="Albert L."/>
            <person name="Andreopoulos W."/>
            <person name="Angelini C."/>
            <person name="Antonin V."/>
            <person name="Barry K.W."/>
            <person name="Bougher N.L."/>
            <person name="Buchanan P."/>
            <person name="Buyck B."/>
            <person name="Bense V."/>
            <person name="Catcheside P."/>
            <person name="Chovatia M."/>
            <person name="Cooper J."/>
            <person name="Damon W."/>
            <person name="Desjardin D."/>
            <person name="Finy P."/>
            <person name="Geml J."/>
            <person name="Haridas S."/>
            <person name="Hughes K."/>
            <person name="Justo A."/>
            <person name="Karasinski D."/>
            <person name="Kautmanova I."/>
            <person name="Kiss B."/>
            <person name="Kocsube S."/>
            <person name="Kotiranta H."/>
            <person name="LaButti K.M."/>
            <person name="Lechner B.E."/>
            <person name="Liimatainen K."/>
            <person name="Lipzen A."/>
            <person name="Lukacs Z."/>
            <person name="Mihaltcheva S."/>
            <person name="Morgado L.N."/>
            <person name="Niskanen T."/>
            <person name="Noordeloos M.E."/>
            <person name="Ohm R.A."/>
            <person name="Ortiz-Santana B."/>
            <person name="Ovrebo C."/>
            <person name="Racz N."/>
            <person name="Riley R."/>
            <person name="Savchenko A."/>
            <person name="Shiryaev A."/>
            <person name="Soop K."/>
            <person name="Spirin V."/>
            <person name="Szebenyi C."/>
            <person name="Tomsovsky M."/>
            <person name="Tulloss R.E."/>
            <person name="Uehling J."/>
            <person name="Grigoriev I.V."/>
            <person name="Vagvolgyi C."/>
            <person name="Papp T."/>
            <person name="Martin F.M."/>
            <person name="Miettinen O."/>
            <person name="Hibbett D.S."/>
            <person name="Nagy L.G."/>
        </authorList>
    </citation>
    <scope>NUCLEOTIDE SEQUENCE [LARGE SCALE GENOMIC DNA]</scope>
    <source>
        <strain evidence="1 2">CBS 121175</strain>
    </source>
</reference>
<name>A0A5C3KC75_COPMA</name>
<gene>
    <name evidence="1" type="ORF">FA15DRAFT_604601</name>
</gene>
<evidence type="ECO:0000313" key="1">
    <source>
        <dbReference type="EMBL" id="TFK17686.1"/>
    </source>
</evidence>
<evidence type="ECO:0000313" key="2">
    <source>
        <dbReference type="Proteomes" id="UP000307440"/>
    </source>
</evidence>
<dbReference type="Proteomes" id="UP000307440">
    <property type="component" value="Unassembled WGS sequence"/>
</dbReference>
<proteinExistence type="predicted"/>
<accession>A0A5C3KC75</accession>
<keyword evidence="2" id="KW-1185">Reference proteome</keyword>
<dbReference type="EMBL" id="ML210475">
    <property type="protein sequence ID" value="TFK17686.1"/>
    <property type="molecule type" value="Genomic_DNA"/>
</dbReference>
<dbReference type="InterPro" id="IPR009057">
    <property type="entry name" value="Homeodomain-like_sf"/>
</dbReference>
<protein>
    <recommendedName>
        <fullName evidence="3">Transposase IS30-like HTH domain-containing protein</fullName>
    </recommendedName>
</protein>
<sequence length="111" mass="12665">MVCTSPTKVARVFDLKRLGKNDDDIAHRLGIHRTTVSRIFASKEREANPYFRKPKPGRPRKLTEREIRVGARMLAKTEVANATELQKTEMPHVTRWTVARNLKAAGLVCRV</sequence>
<feature type="non-terminal residue" evidence="1">
    <location>
        <position position="111"/>
    </location>
</feature>
<dbReference type="STRING" id="230819.A0A5C3KC75"/>
<dbReference type="OrthoDB" id="3034156at2759"/>
<evidence type="ECO:0008006" key="3">
    <source>
        <dbReference type="Google" id="ProtNLM"/>
    </source>
</evidence>
<dbReference type="AlphaFoldDB" id="A0A5C3KC75"/>